<evidence type="ECO:0000256" key="1">
    <source>
        <dbReference type="SAM" id="MobiDB-lite"/>
    </source>
</evidence>
<reference evidence="2 3" key="1">
    <citation type="submission" date="2019-05" db="EMBL/GenBank/DDBJ databases">
        <title>Another draft genome of Portunus trituberculatus and its Hox gene families provides insights of decapod evolution.</title>
        <authorList>
            <person name="Jeong J.-H."/>
            <person name="Song I."/>
            <person name="Kim S."/>
            <person name="Choi T."/>
            <person name="Kim D."/>
            <person name="Ryu S."/>
            <person name="Kim W."/>
        </authorList>
    </citation>
    <scope>NUCLEOTIDE SEQUENCE [LARGE SCALE GENOMIC DNA]</scope>
    <source>
        <tissue evidence="2">Muscle</tissue>
    </source>
</reference>
<protein>
    <submittedName>
        <fullName evidence="2">Uncharacterized protein</fullName>
    </submittedName>
</protein>
<organism evidence="2 3">
    <name type="scientific">Portunus trituberculatus</name>
    <name type="common">Swimming crab</name>
    <name type="synonym">Neptunus trituberculatus</name>
    <dbReference type="NCBI Taxonomy" id="210409"/>
    <lineage>
        <taxon>Eukaryota</taxon>
        <taxon>Metazoa</taxon>
        <taxon>Ecdysozoa</taxon>
        <taxon>Arthropoda</taxon>
        <taxon>Crustacea</taxon>
        <taxon>Multicrustacea</taxon>
        <taxon>Malacostraca</taxon>
        <taxon>Eumalacostraca</taxon>
        <taxon>Eucarida</taxon>
        <taxon>Decapoda</taxon>
        <taxon>Pleocyemata</taxon>
        <taxon>Brachyura</taxon>
        <taxon>Eubrachyura</taxon>
        <taxon>Portunoidea</taxon>
        <taxon>Portunidae</taxon>
        <taxon>Portuninae</taxon>
        <taxon>Portunus</taxon>
    </lineage>
</organism>
<dbReference type="AlphaFoldDB" id="A0A5B7EDC1"/>
<comment type="caution">
    <text evidence="2">The sequence shown here is derived from an EMBL/GenBank/DDBJ whole genome shotgun (WGS) entry which is preliminary data.</text>
</comment>
<evidence type="ECO:0000313" key="2">
    <source>
        <dbReference type="EMBL" id="MPC32290.1"/>
    </source>
</evidence>
<gene>
    <name evidence="2" type="ORF">E2C01_025599</name>
</gene>
<feature type="compositionally biased region" description="Low complexity" evidence="1">
    <location>
        <begin position="156"/>
        <end position="171"/>
    </location>
</feature>
<feature type="compositionally biased region" description="Polar residues" evidence="1">
    <location>
        <begin position="1"/>
        <end position="17"/>
    </location>
</feature>
<dbReference type="Proteomes" id="UP000324222">
    <property type="component" value="Unassembled WGS sequence"/>
</dbReference>
<proteinExistence type="predicted"/>
<sequence length="348" mass="37016">MNRNLKSHMNQNKTSVNKVAAEDSSRPVSLLGGFAKALAKVCIVTPALGYPGKGCGAWCGTVAGTAAVGAASTGVSTPLGVPAVSTGRLQGVLAVLHLQLPVLFDSLLLSTPCLPVLAATVDLFHVLLLFPEKLHLGESGVGKLDVLLGKEEGRAPRVAPQPRQQPTSPRRCAQQGWSSDPPWCRAGVGPGVVGPGNDVTLCLPGASRPHLGYRNTTAPGAPPAPSARGCPLPRHLPGILTLIRASGGVSTKARIQKHFTLSPRPFSKITEMFRRVSKNVSSLDVELLLICHYNRKIPLKTPCHFSYNLLNVEELWAENMVLVNTKIVSRCIWSAVLQEGVWARQVDA</sequence>
<evidence type="ECO:0000313" key="3">
    <source>
        <dbReference type="Proteomes" id="UP000324222"/>
    </source>
</evidence>
<keyword evidence="3" id="KW-1185">Reference proteome</keyword>
<feature type="region of interest" description="Disordered" evidence="1">
    <location>
        <begin position="153"/>
        <end position="178"/>
    </location>
</feature>
<accession>A0A5B7EDC1</accession>
<name>A0A5B7EDC1_PORTR</name>
<feature type="region of interest" description="Disordered" evidence="1">
    <location>
        <begin position="1"/>
        <end position="20"/>
    </location>
</feature>
<dbReference type="EMBL" id="VSRR010002600">
    <property type="protein sequence ID" value="MPC32290.1"/>
    <property type="molecule type" value="Genomic_DNA"/>
</dbReference>